<dbReference type="InterPro" id="IPR012349">
    <property type="entry name" value="Split_barrel_FMN-bd"/>
</dbReference>
<dbReference type="Proteomes" id="UP000290365">
    <property type="component" value="Chromosome"/>
</dbReference>
<dbReference type="Pfam" id="PF04075">
    <property type="entry name" value="F420H2_quin_red"/>
    <property type="match status" value="1"/>
</dbReference>
<name>A0A4V0YZI5_KTERU</name>
<protein>
    <submittedName>
        <fullName evidence="1">DUF385 domain-containing protein</fullName>
    </submittedName>
</protein>
<dbReference type="Gene3D" id="2.30.110.10">
    <property type="entry name" value="Electron Transport, Fmn-binding Protein, Chain A"/>
    <property type="match status" value="1"/>
</dbReference>
<gene>
    <name evidence="1" type="ORF">EPA93_29225</name>
</gene>
<organism evidence="1 2">
    <name type="scientific">Ktedonosporobacter rubrisoli</name>
    <dbReference type="NCBI Taxonomy" id="2509675"/>
    <lineage>
        <taxon>Bacteria</taxon>
        <taxon>Bacillati</taxon>
        <taxon>Chloroflexota</taxon>
        <taxon>Ktedonobacteria</taxon>
        <taxon>Ktedonobacterales</taxon>
        <taxon>Ktedonosporobacteraceae</taxon>
        <taxon>Ktedonosporobacter</taxon>
    </lineage>
</organism>
<evidence type="ECO:0000313" key="2">
    <source>
        <dbReference type="Proteomes" id="UP000290365"/>
    </source>
</evidence>
<dbReference type="AlphaFoldDB" id="A0A4V0YZI5"/>
<dbReference type="OrthoDB" id="3296989at2"/>
<evidence type="ECO:0000313" key="1">
    <source>
        <dbReference type="EMBL" id="QBD79841.1"/>
    </source>
</evidence>
<reference evidence="1 2" key="1">
    <citation type="submission" date="2019-01" db="EMBL/GenBank/DDBJ databases">
        <title>Ktedonosporobacter rubrisoli SCAWS-G2.</title>
        <authorList>
            <person name="Huang Y."/>
            <person name="Yan B."/>
        </authorList>
    </citation>
    <scope>NUCLEOTIDE SEQUENCE [LARGE SCALE GENOMIC DNA]</scope>
    <source>
        <strain evidence="1 2">SCAWS-G2</strain>
    </source>
</reference>
<sequence>MPKKASYLPSGQRFFNFIFKTLVQLGRIPGAHLLRAPGRKSGKMYITPIFVLKLDGQRWLVAGFKNSDWVKNIRASGWGELVHDRQVERVKFIEETSAERASLLREFVRRAPGANRGYTISPNASLEEYEAIVPEHPIFRILEA</sequence>
<dbReference type="RefSeq" id="WP_129890907.1">
    <property type="nucleotide sequence ID" value="NZ_CP035758.1"/>
</dbReference>
<dbReference type="GO" id="GO:0016491">
    <property type="term" value="F:oxidoreductase activity"/>
    <property type="evidence" value="ECO:0007669"/>
    <property type="project" value="InterPro"/>
</dbReference>
<dbReference type="KEGG" id="kbs:EPA93_29225"/>
<dbReference type="InterPro" id="IPR004378">
    <property type="entry name" value="F420H2_quin_Rdtase"/>
</dbReference>
<proteinExistence type="predicted"/>
<dbReference type="EMBL" id="CP035758">
    <property type="protein sequence ID" value="QBD79841.1"/>
    <property type="molecule type" value="Genomic_DNA"/>
</dbReference>
<keyword evidence="2" id="KW-1185">Reference proteome</keyword>
<accession>A0A4V0YZI5</accession>